<dbReference type="InterPro" id="IPR038765">
    <property type="entry name" value="Papain-like_cys_pep_sf"/>
</dbReference>
<dbReference type="GO" id="GO:0008234">
    <property type="term" value="F:cysteine-type peptidase activity"/>
    <property type="evidence" value="ECO:0007669"/>
    <property type="project" value="InterPro"/>
</dbReference>
<dbReference type="PANTHER" id="PTHR33018">
    <property type="entry name" value="OS10G0338966 PROTEIN-RELATED"/>
    <property type="match status" value="1"/>
</dbReference>
<proteinExistence type="inferred from homology"/>
<evidence type="ECO:0000313" key="6">
    <source>
        <dbReference type="Proteomes" id="UP000244336"/>
    </source>
</evidence>
<dbReference type="Pfam" id="PF02902">
    <property type="entry name" value="Peptidase_C48"/>
    <property type="match status" value="1"/>
</dbReference>
<dbReference type="SUPFAM" id="SSF54001">
    <property type="entry name" value="Cysteine proteinases"/>
    <property type="match status" value="1"/>
</dbReference>
<dbReference type="AlphaFoldDB" id="A0A2T7DYT4"/>
<reference evidence="5 6" key="1">
    <citation type="submission" date="2018-04" db="EMBL/GenBank/DDBJ databases">
        <title>WGS assembly of Panicum hallii var. hallii HAL2.</title>
        <authorList>
            <person name="Lovell J."/>
            <person name="Jenkins J."/>
            <person name="Lowry D."/>
            <person name="Mamidi S."/>
            <person name="Sreedasyam A."/>
            <person name="Weng X."/>
            <person name="Barry K."/>
            <person name="Bonette J."/>
            <person name="Campitelli B."/>
            <person name="Daum C."/>
            <person name="Gordon S."/>
            <person name="Gould B."/>
            <person name="Lipzen A."/>
            <person name="MacQueen A."/>
            <person name="Palacio-Mejia J."/>
            <person name="Plott C."/>
            <person name="Shakirov E."/>
            <person name="Shu S."/>
            <person name="Yoshinaga Y."/>
            <person name="Zane M."/>
            <person name="Rokhsar D."/>
            <person name="Grimwood J."/>
            <person name="Schmutz J."/>
            <person name="Juenger T."/>
        </authorList>
    </citation>
    <scope>NUCLEOTIDE SEQUENCE [LARGE SCALE GENOMIC DNA]</scope>
    <source>
        <strain evidence="6">cv. HAL2</strain>
    </source>
</reference>
<feature type="domain" description="Ubiquitin-like protease family profile" evidence="4">
    <location>
        <begin position="38"/>
        <end position="146"/>
    </location>
</feature>
<dbReference type="InterPro" id="IPR003653">
    <property type="entry name" value="Peptidase_C48_C"/>
</dbReference>
<evidence type="ECO:0000259" key="4">
    <source>
        <dbReference type="Pfam" id="PF02902"/>
    </source>
</evidence>
<gene>
    <name evidence="5" type="ORF">GQ55_4G177400</name>
</gene>
<comment type="similarity">
    <text evidence="1">Belongs to the peptidase C48 family.</text>
</comment>
<sequence length="194" mass="22103">MMQNAAEMQCSVAFLDPQVFTATVISHQPSTVTQAIKNAMKNDYVVGAYNTGGHWVTVIISMKYKEVWYLDSAKLFPGRKFTDVRHIVNWAFDVRIEEMMKANKKRPKTKPKLTHRIDVKCAEQPSGTFLCGLYVAFNMLKLVGDIPIMKKAADFNAALTVSIEDLKTIWEMLCEFILKETLDPKGNFYSAFYL</sequence>
<dbReference type="Gene3D" id="3.40.395.10">
    <property type="entry name" value="Adenoviral Proteinase, Chain A"/>
    <property type="match status" value="1"/>
</dbReference>
<evidence type="ECO:0000256" key="1">
    <source>
        <dbReference type="ARBA" id="ARBA00005234"/>
    </source>
</evidence>
<accession>A0A2T7DYT4</accession>
<evidence type="ECO:0000313" key="5">
    <source>
        <dbReference type="EMBL" id="PUZ60741.1"/>
    </source>
</evidence>
<evidence type="ECO:0000256" key="2">
    <source>
        <dbReference type="ARBA" id="ARBA00022670"/>
    </source>
</evidence>
<dbReference type="GO" id="GO:0006508">
    <property type="term" value="P:proteolysis"/>
    <property type="evidence" value="ECO:0007669"/>
    <property type="project" value="UniProtKB-KW"/>
</dbReference>
<dbReference type="PANTHER" id="PTHR33018:SF34">
    <property type="entry name" value="OS02G0472350 PROTEIN"/>
    <property type="match status" value="1"/>
</dbReference>
<keyword evidence="6" id="KW-1185">Reference proteome</keyword>
<dbReference type="Proteomes" id="UP000244336">
    <property type="component" value="Chromosome 4"/>
</dbReference>
<protein>
    <recommendedName>
        <fullName evidence="4">Ubiquitin-like protease family profile domain-containing protein</fullName>
    </recommendedName>
</protein>
<keyword evidence="3" id="KW-0378">Hydrolase</keyword>
<dbReference type="OrthoDB" id="1869436at2759"/>
<evidence type="ECO:0000256" key="3">
    <source>
        <dbReference type="ARBA" id="ARBA00022801"/>
    </source>
</evidence>
<dbReference type="Gramene" id="PUZ60741">
    <property type="protein sequence ID" value="PUZ60741"/>
    <property type="gene ID" value="GQ55_4G177400"/>
</dbReference>
<dbReference type="EMBL" id="CM009752">
    <property type="protein sequence ID" value="PUZ60741.1"/>
    <property type="molecule type" value="Genomic_DNA"/>
</dbReference>
<organism evidence="5 6">
    <name type="scientific">Panicum hallii var. hallii</name>
    <dbReference type="NCBI Taxonomy" id="1504633"/>
    <lineage>
        <taxon>Eukaryota</taxon>
        <taxon>Viridiplantae</taxon>
        <taxon>Streptophyta</taxon>
        <taxon>Embryophyta</taxon>
        <taxon>Tracheophyta</taxon>
        <taxon>Spermatophyta</taxon>
        <taxon>Magnoliopsida</taxon>
        <taxon>Liliopsida</taxon>
        <taxon>Poales</taxon>
        <taxon>Poaceae</taxon>
        <taxon>PACMAD clade</taxon>
        <taxon>Panicoideae</taxon>
        <taxon>Panicodae</taxon>
        <taxon>Paniceae</taxon>
        <taxon>Panicinae</taxon>
        <taxon>Panicum</taxon>
        <taxon>Panicum sect. Panicum</taxon>
    </lineage>
</organism>
<name>A0A2T7DYT4_9POAL</name>
<keyword evidence="2" id="KW-0645">Protease</keyword>